<keyword evidence="4" id="KW-0813">Transport</keyword>
<keyword evidence="4" id="KW-0811">Translocation</keyword>
<keyword evidence="3 4" id="KW-0539">Nucleus</keyword>
<dbReference type="PANTHER" id="PTHR11225:SF4">
    <property type="entry name" value="NUCLEAR PORE COMPLEX PROTEIN NUP93"/>
    <property type="match status" value="1"/>
</dbReference>
<dbReference type="PANTHER" id="PTHR11225">
    <property type="entry name" value="NUCLEAR PORE COMPLEX PROTEIN NUP93 NUCLEOPORIN NUP93 DEAD EYE PROTEIN"/>
    <property type="match status" value="1"/>
</dbReference>
<comment type="caution">
    <text evidence="6">The sequence shown here is derived from an EMBL/GenBank/DDBJ whole genome shotgun (WGS) entry which is preliminary data.</text>
</comment>
<dbReference type="AlphaFoldDB" id="A0AAD5E9E8"/>
<evidence type="ECO:0000313" key="6">
    <source>
        <dbReference type="EMBL" id="KAI8579132.1"/>
    </source>
</evidence>
<sequence>MPVTLKQLFEKSQLLTTSVNESELPYIERRLDQIESQSKNLLDETSKHPQKPHDINSRAHFLLASAGVNTHQLVNDLNAIQLDKSLEPVASLYSTDIEGFLRHAHQDTVVNVLDDSQGLPGCETVKDILEEQAKDDNNSDASKGNQMEGVAQDTWKLPTYTKGSNLLAAIRKRNLQAMASSQPDSKKTDQTAISQQAKDSTASLDSKPANAWQLIDRLLAAKTDAQNDPQQVQQNMALVKSSKAFLEEQFLLFVDDTLSKHVLEAKIGGIPSVANRIRGYMNIALKRSGFWTTPRLEVLHDIPIWAYVFFLFRAGRADVALEFVGRNEALFKTEPQFIYFLQEYLADPNHITSKHTRNIILESYRRLCYTGQGSDPYKIALYKILGRCELYKKNLPEVTPSIEDYLWLQLSTIREFPNSMDSGTDMYTVKDLQTLLKQYEPQLRNRSNPNIITKPNP</sequence>
<gene>
    <name evidence="6" type="ORF">K450DRAFT_244035</name>
</gene>
<comment type="subcellular location">
    <subcellularLocation>
        <location evidence="1">Nucleus envelope</location>
    </subcellularLocation>
    <subcellularLocation>
        <location evidence="4">Nucleus</location>
        <location evidence="4">Nuclear pore complex</location>
    </subcellularLocation>
</comment>
<feature type="region of interest" description="Disordered" evidence="5">
    <location>
        <begin position="177"/>
        <end position="205"/>
    </location>
</feature>
<dbReference type="GeneID" id="75914864"/>
<evidence type="ECO:0000313" key="7">
    <source>
        <dbReference type="Proteomes" id="UP001206595"/>
    </source>
</evidence>
<dbReference type="GO" id="GO:0005643">
    <property type="term" value="C:nuclear pore"/>
    <property type="evidence" value="ECO:0007669"/>
    <property type="project" value="UniProtKB-SubCell"/>
</dbReference>
<keyword evidence="4" id="KW-0653">Protein transport</keyword>
<name>A0AAD5E9E8_UMBRA</name>
<dbReference type="GO" id="GO:0017056">
    <property type="term" value="F:structural constituent of nuclear pore"/>
    <property type="evidence" value="ECO:0007669"/>
    <property type="project" value="InterPro"/>
</dbReference>
<organism evidence="6 7">
    <name type="scientific">Umbelopsis ramanniana AG</name>
    <dbReference type="NCBI Taxonomy" id="1314678"/>
    <lineage>
        <taxon>Eukaryota</taxon>
        <taxon>Fungi</taxon>
        <taxon>Fungi incertae sedis</taxon>
        <taxon>Mucoromycota</taxon>
        <taxon>Mucoromycotina</taxon>
        <taxon>Umbelopsidomycetes</taxon>
        <taxon>Umbelopsidales</taxon>
        <taxon>Umbelopsidaceae</taxon>
        <taxon>Umbelopsis</taxon>
    </lineage>
</organism>
<keyword evidence="4" id="KW-0906">Nuclear pore complex</keyword>
<keyword evidence="4" id="KW-0472">Membrane</keyword>
<dbReference type="GO" id="GO:0016973">
    <property type="term" value="P:poly(A)+ mRNA export from nucleus"/>
    <property type="evidence" value="ECO:0007669"/>
    <property type="project" value="TreeGrafter"/>
</dbReference>
<proteinExistence type="inferred from homology"/>
<evidence type="ECO:0000256" key="5">
    <source>
        <dbReference type="SAM" id="MobiDB-lite"/>
    </source>
</evidence>
<dbReference type="RefSeq" id="XP_051444136.1">
    <property type="nucleotide sequence ID" value="XM_051589519.1"/>
</dbReference>
<keyword evidence="7" id="KW-1185">Reference proteome</keyword>
<reference evidence="6" key="1">
    <citation type="submission" date="2021-06" db="EMBL/GenBank/DDBJ databases">
        <authorList>
            <consortium name="DOE Joint Genome Institute"/>
            <person name="Mondo S.J."/>
            <person name="Amses K.R."/>
            <person name="Simmons D.R."/>
            <person name="Longcore J.E."/>
            <person name="Seto K."/>
            <person name="Alves G.H."/>
            <person name="Bonds A.E."/>
            <person name="Quandt C.A."/>
            <person name="Davis W.J."/>
            <person name="Chang Y."/>
            <person name="Letcher P.M."/>
            <person name="Powell M.J."/>
            <person name="Kuo A."/>
            <person name="Labutti K."/>
            <person name="Pangilinan J."/>
            <person name="Andreopoulos W."/>
            <person name="Tritt A."/>
            <person name="Riley R."/>
            <person name="Hundley H."/>
            <person name="Johnson J."/>
            <person name="Lipzen A."/>
            <person name="Barry K."/>
            <person name="Berbee M.L."/>
            <person name="Buchler N.E."/>
            <person name="Grigoriev I.V."/>
            <person name="Spatafora J.W."/>
            <person name="Stajich J.E."/>
            <person name="James T.Y."/>
        </authorList>
    </citation>
    <scope>NUCLEOTIDE SEQUENCE</scope>
    <source>
        <strain evidence="6">AG</strain>
    </source>
</reference>
<dbReference type="GO" id="GO:0006606">
    <property type="term" value="P:protein import into nucleus"/>
    <property type="evidence" value="ECO:0007669"/>
    <property type="project" value="TreeGrafter"/>
</dbReference>
<keyword evidence="4" id="KW-0509">mRNA transport</keyword>
<evidence type="ECO:0000256" key="1">
    <source>
        <dbReference type="ARBA" id="ARBA00004259"/>
    </source>
</evidence>
<dbReference type="EMBL" id="MU620923">
    <property type="protein sequence ID" value="KAI8579132.1"/>
    <property type="molecule type" value="Genomic_DNA"/>
</dbReference>
<protein>
    <recommendedName>
        <fullName evidence="4">Nuclear pore protein</fullName>
    </recommendedName>
</protein>
<evidence type="ECO:0000256" key="2">
    <source>
        <dbReference type="ARBA" id="ARBA00010186"/>
    </source>
</evidence>
<reference evidence="6" key="2">
    <citation type="journal article" date="2022" name="Proc. Natl. Acad. Sci. U.S.A.">
        <title>Diploid-dominant life cycles characterize the early evolution of Fungi.</title>
        <authorList>
            <person name="Amses K.R."/>
            <person name="Simmons D.R."/>
            <person name="Longcore J.E."/>
            <person name="Mondo S.J."/>
            <person name="Seto K."/>
            <person name="Jeronimo G.H."/>
            <person name="Bonds A.E."/>
            <person name="Quandt C.A."/>
            <person name="Davis W.J."/>
            <person name="Chang Y."/>
            <person name="Federici B.A."/>
            <person name="Kuo A."/>
            <person name="LaButti K."/>
            <person name="Pangilinan J."/>
            <person name="Andreopoulos W."/>
            <person name="Tritt A."/>
            <person name="Riley R."/>
            <person name="Hundley H."/>
            <person name="Johnson J."/>
            <person name="Lipzen A."/>
            <person name="Barry K."/>
            <person name="Lang B.F."/>
            <person name="Cuomo C.A."/>
            <person name="Buchler N.E."/>
            <person name="Grigoriev I.V."/>
            <person name="Spatafora J.W."/>
            <person name="Stajich J.E."/>
            <person name="James T.Y."/>
        </authorList>
    </citation>
    <scope>NUCLEOTIDE SEQUENCE</scope>
    <source>
        <strain evidence="6">AG</strain>
    </source>
</reference>
<evidence type="ECO:0000256" key="3">
    <source>
        <dbReference type="ARBA" id="ARBA00023242"/>
    </source>
</evidence>
<accession>A0AAD5E9E8</accession>
<comment type="similarity">
    <text evidence="2 4">Belongs to the nucleoporin interacting component (NIC) family.</text>
</comment>
<feature type="compositionally biased region" description="Polar residues" evidence="5">
    <location>
        <begin position="190"/>
        <end position="204"/>
    </location>
</feature>
<dbReference type="Proteomes" id="UP001206595">
    <property type="component" value="Unassembled WGS sequence"/>
</dbReference>
<dbReference type="InterPro" id="IPR007231">
    <property type="entry name" value="Nucleoporin_int_Nup93/Nic96"/>
</dbReference>
<evidence type="ECO:0000256" key="4">
    <source>
        <dbReference type="RuleBase" id="RU364035"/>
    </source>
</evidence>
<dbReference type="Pfam" id="PF04097">
    <property type="entry name" value="Nic96"/>
    <property type="match status" value="1"/>
</dbReference>